<evidence type="ECO:0000313" key="2">
    <source>
        <dbReference type="Proteomes" id="UP000183788"/>
    </source>
</evidence>
<proteinExistence type="predicted"/>
<name>A0A1K1SST5_9BACT</name>
<evidence type="ECO:0000313" key="1">
    <source>
        <dbReference type="EMBL" id="SFW87377.1"/>
    </source>
</evidence>
<organism evidence="1 2">
    <name type="scientific">Chitinophaga sancti</name>
    <dbReference type="NCBI Taxonomy" id="1004"/>
    <lineage>
        <taxon>Bacteria</taxon>
        <taxon>Pseudomonadati</taxon>
        <taxon>Bacteroidota</taxon>
        <taxon>Chitinophagia</taxon>
        <taxon>Chitinophagales</taxon>
        <taxon>Chitinophagaceae</taxon>
        <taxon>Chitinophaga</taxon>
    </lineage>
</organism>
<sequence length="85" mass="9725">MRQCQPEKLEELKRIAVNEEWANFLIEGVASNLRLLLKTIEIGKEIVKTNHPAQKLISPNKPTFKIANGMFRSVALKEPNHAKVY</sequence>
<dbReference type="AlphaFoldDB" id="A0A1K1SST5"/>
<dbReference type="EMBL" id="FPIZ01000032">
    <property type="protein sequence ID" value="SFW87377.1"/>
    <property type="molecule type" value="Genomic_DNA"/>
</dbReference>
<reference evidence="1 2" key="1">
    <citation type="submission" date="2016-11" db="EMBL/GenBank/DDBJ databases">
        <authorList>
            <person name="Jaros S."/>
            <person name="Januszkiewicz K."/>
            <person name="Wedrychowicz H."/>
        </authorList>
    </citation>
    <scope>NUCLEOTIDE SEQUENCE [LARGE SCALE GENOMIC DNA]</scope>
    <source>
        <strain evidence="1 2">DSM 784</strain>
    </source>
</reference>
<accession>A0A1K1SST5</accession>
<dbReference type="Proteomes" id="UP000183788">
    <property type="component" value="Unassembled WGS sequence"/>
</dbReference>
<protein>
    <submittedName>
        <fullName evidence="1">Uncharacterized protein</fullName>
    </submittedName>
</protein>
<gene>
    <name evidence="1" type="ORF">SAMN05661012_06066</name>
</gene>